<dbReference type="RefSeq" id="XP_058345585.1">
    <property type="nucleotide sequence ID" value="XM_058483787.1"/>
</dbReference>
<keyword evidence="3 6" id="KW-0863">Zinc-finger</keyword>
<dbReference type="GO" id="GO:0006511">
    <property type="term" value="P:ubiquitin-dependent protein catabolic process"/>
    <property type="evidence" value="ECO:0007669"/>
    <property type="project" value="TreeGrafter"/>
</dbReference>
<evidence type="ECO:0000256" key="5">
    <source>
        <dbReference type="ARBA" id="ARBA00022833"/>
    </source>
</evidence>
<dbReference type="SMART" id="SM00184">
    <property type="entry name" value="RING"/>
    <property type="match status" value="1"/>
</dbReference>
<dbReference type="PROSITE" id="PS50089">
    <property type="entry name" value="ZF_RING_2"/>
    <property type="match status" value="1"/>
</dbReference>
<dbReference type="Pfam" id="PF00498">
    <property type="entry name" value="FHA"/>
    <property type="match status" value="1"/>
</dbReference>
<dbReference type="InterPro" id="IPR001841">
    <property type="entry name" value="Znf_RING"/>
</dbReference>
<evidence type="ECO:0000256" key="7">
    <source>
        <dbReference type="SAM" id="MobiDB-lite"/>
    </source>
</evidence>
<evidence type="ECO:0000259" key="9">
    <source>
        <dbReference type="PROSITE" id="PS50089"/>
    </source>
</evidence>
<keyword evidence="5" id="KW-0862">Zinc</keyword>
<dbReference type="SUPFAM" id="SSF49879">
    <property type="entry name" value="SMAD/FHA domain"/>
    <property type="match status" value="1"/>
</dbReference>
<evidence type="ECO:0000313" key="10">
    <source>
        <dbReference type="EMBL" id="KAJ8660672.1"/>
    </source>
</evidence>
<evidence type="ECO:0000256" key="1">
    <source>
        <dbReference type="ARBA" id="ARBA00022679"/>
    </source>
</evidence>
<dbReference type="GO" id="GO:0061630">
    <property type="term" value="F:ubiquitin protein ligase activity"/>
    <property type="evidence" value="ECO:0007669"/>
    <property type="project" value="TreeGrafter"/>
</dbReference>
<dbReference type="GO" id="GO:0000151">
    <property type="term" value="C:ubiquitin ligase complex"/>
    <property type="evidence" value="ECO:0007669"/>
    <property type="project" value="TreeGrafter"/>
</dbReference>
<dbReference type="Proteomes" id="UP001234581">
    <property type="component" value="Unassembled WGS sequence"/>
</dbReference>
<feature type="domain" description="RING-type" evidence="9">
    <location>
        <begin position="214"/>
        <end position="258"/>
    </location>
</feature>
<dbReference type="InterPro" id="IPR013083">
    <property type="entry name" value="Znf_RING/FYVE/PHD"/>
</dbReference>
<comment type="caution">
    <text evidence="10">The sequence shown here is derived from an EMBL/GenBank/DDBJ whole genome shotgun (WGS) entry which is preliminary data.</text>
</comment>
<dbReference type="GeneID" id="83211133"/>
<dbReference type="SUPFAM" id="SSF57850">
    <property type="entry name" value="RING/U-box"/>
    <property type="match status" value="1"/>
</dbReference>
<reference evidence="10 11" key="1">
    <citation type="submission" date="2023-03" db="EMBL/GenBank/DDBJ databases">
        <title>Genome sequence of Lichtheimia ornata CBS 291.66.</title>
        <authorList>
            <person name="Mohabir J.T."/>
            <person name="Shea T.P."/>
            <person name="Kurbessoian T."/>
            <person name="Berby B."/>
            <person name="Fontaine J."/>
            <person name="Livny J."/>
            <person name="Gnirke A."/>
            <person name="Stajich J.E."/>
            <person name="Cuomo C.A."/>
        </authorList>
    </citation>
    <scope>NUCLEOTIDE SEQUENCE [LARGE SCALE GENOMIC DNA]</scope>
    <source>
        <strain evidence="10">CBS 291.66</strain>
    </source>
</reference>
<dbReference type="Pfam" id="PF17123">
    <property type="entry name" value="zf-RING_11"/>
    <property type="match status" value="1"/>
</dbReference>
<dbReference type="Gene3D" id="2.60.200.20">
    <property type="match status" value="1"/>
</dbReference>
<name>A0AAD7V802_9FUNG</name>
<feature type="compositionally biased region" description="Low complexity" evidence="7">
    <location>
        <begin position="307"/>
        <end position="320"/>
    </location>
</feature>
<proteinExistence type="predicted"/>
<dbReference type="GO" id="GO:0005829">
    <property type="term" value="C:cytosol"/>
    <property type="evidence" value="ECO:0007669"/>
    <property type="project" value="TreeGrafter"/>
</dbReference>
<evidence type="ECO:0000259" key="8">
    <source>
        <dbReference type="PROSITE" id="PS50006"/>
    </source>
</evidence>
<gene>
    <name evidence="10" type="ORF">O0I10_003720</name>
</gene>
<accession>A0AAD7V802</accession>
<dbReference type="AlphaFoldDB" id="A0AAD7V802"/>
<feature type="domain" description="FHA" evidence="8">
    <location>
        <begin position="92"/>
        <end position="146"/>
    </location>
</feature>
<dbReference type="InterPro" id="IPR000253">
    <property type="entry name" value="FHA_dom"/>
</dbReference>
<keyword evidence="4" id="KW-0833">Ubl conjugation pathway</keyword>
<evidence type="ECO:0000256" key="3">
    <source>
        <dbReference type="ARBA" id="ARBA00022771"/>
    </source>
</evidence>
<organism evidence="10 11">
    <name type="scientific">Lichtheimia ornata</name>
    <dbReference type="NCBI Taxonomy" id="688661"/>
    <lineage>
        <taxon>Eukaryota</taxon>
        <taxon>Fungi</taxon>
        <taxon>Fungi incertae sedis</taxon>
        <taxon>Mucoromycota</taxon>
        <taxon>Mucoromycotina</taxon>
        <taxon>Mucoromycetes</taxon>
        <taxon>Mucorales</taxon>
        <taxon>Lichtheimiaceae</taxon>
        <taxon>Lichtheimia</taxon>
    </lineage>
</organism>
<dbReference type="InterPro" id="IPR008984">
    <property type="entry name" value="SMAD_FHA_dom_sf"/>
</dbReference>
<keyword evidence="2" id="KW-0479">Metal-binding</keyword>
<dbReference type="PROSITE" id="PS50006">
    <property type="entry name" value="FHA_DOMAIN"/>
    <property type="match status" value="1"/>
</dbReference>
<dbReference type="GO" id="GO:0008270">
    <property type="term" value="F:zinc ion binding"/>
    <property type="evidence" value="ECO:0007669"/>
    <property type="project" value="UniProtKB-KW"/>
</dbReference>
<dbReference type="PANTHER" id="PTHR15067:SF7">
    <property type="entry name" value="E3 UBIQUITIN-PROTEIN LIGASE DMA1-RELATED"/>
    <property type="match status" value="1"/>
</dbReference>
<keyword evidence="11" id="KW-1185">Reference proteome</keyword>
<evidence type="ECO:0000256" key="6">
    <source>
        <dbReference type="PROSITE-ProRule" id="PRU00175"/>
    </source>
</evidence>
<dbReference type="Gene3D" id="3.30.40.10">
    <property type="entry name" value="Zinc/RING finger domain, C3HC4 (zinc finger)"/>
    <property type="match status" value="1"/>
</dbReference>
<feature type="region of interest" description="Disordered" evidence="7">
    <location>
        <begin position="296"/>
        <end position="329"/>
    </location>
</feature>
<dbReference type="PANTHER" id="PTHR15067">
    <property type="entry name" value="E3 UBIQUITIN-PROTEIN LIGASE RNF8"/>
    <property type="match status" value="1"/>
</dbReference>
<evidence type="ECO:0008006" key="12">
    <source>
        <dbReference type="Google" id="ProtNLM"/>
    </source>
</evidence>
<sequence length="343" mass="37919">MPPFGLKPCLFMCSSPSSRTTTTTRPTGIHCSDQASSRLVSTQHVNAQQQSDTTTTPINQKLHIRLVPHVNHDMPCHVFPVMERDLSNGTVLKLGRYNDARTAGHHLSFKSKVVSRHHAKMWCENGKLFLCDTGSSSGTFVNHIRLRCTQQQVQDGDLIQLGMDYEGGHEAHYRAVRIRISVRPAAEHHNNKQALTLSPTAQKQFQSAFGGQECCICLDGLHPTQALFVSPCFHVYHYDCLRPLLDQHFPAFACPLCRSYADLGARPISATSTSSATSASSSFSYSGEPLRAADRSSLYRHSRTSHPNHVVNSNNSRSPSTMSPLRPPTLFKRVSGSLRSIIA</sequence>
<evidence type="ECO:0000256" key="2">
    <source>
        <dbReference type="ARBA" id="ARBA00022723"/>
    </source>
</evidence>
<keyword evidence="1" id="KW-0808">Transferase</keyword>
<dbReference type="SMART" id="SM00240">
    <property type="entry name" value="FHA"/>
    <property type="match status" value="1"/>
</dbReference>
<dbReference type="GO" id="GO:0032153">
    <property type="term" value="C:cell division site"/>
    <property type="evidence" value="ECO:0007669"/>
    <property type="project" value="TreeGrafter"/>
</dbReference>
<protein>
    <recommendedName>
        <fullName evidence="12">SMAD/FHA domain-containing protein</fullName>
    </recommendedName>
</protein>
<dbReference type="GO" id="GO:0016567">
    <property type="term" value="P:protein ubiquitination"/>
    <property type="evidence" value="ECO:0007669"/>
    <property type="project" value="TreeGrafter"/>
</dbReference>
<dbReference type="EMBL" id="JARTCD010000012">
    <property type="protein sequence ID" value="KAJ8660672.1"/>
    <property type="molecule type" value="Genomic_DNA"/>
</dbReference>
<evidence type="ECO:0000256" key="4">
    <source>
        <dbReference type="ARBA" id="ARBA00022786"/>
    </source>
</evidence>
<evidence type="ECO:0000313" key="11">
    <source>
        <dbReference type="Proteomes" id="UP001234581"/>
    </source>
</evidence>